<dbReference type="RefSeq" id="WP_273949678.1">
    <property type="nucleotide sequence ID" value="NZ_JAQSIP010000002.1"/>
</dbReference>
<sequence length="84" mass="9534">MADNQSSLDGKRMRSIKAMPGRQKAAKVILTPNYFCGFEPEFWPIRAEKHAGLALKNTRAYPERRVQQSPTGQTSSKVEQKQQI</sequence>
<organism evidence="2 3">
    <name type="scientific">Curvibacter cyanobacteriorum</name>
    <dbReference type="NCBI Taxonomy" id="3026422"/>
    <lineage>
        <taxon>Bacteria</taxon>
        <taxon>Pseudomonadati</taxon>
        <taxon>Pseudomonadota</taxon>
        <taxon>Betaproteobacteria</taxon>
        <taxon>Burkholderiales</taxon>
        <taxon>Comamonadaceae</taxon>
        <taxon>Curvibacter</taxon>
    </lineage>
</organism>
<evidence type="ECO:0000313" key="3">
    <source>
        <dbReference type="Proteomes" id="UP001528673"/>
    </source>
</evidence>
<proteinExistence type="predicted"/>
<feature type="compositionally biased region" description="Polar residues" evidence="1">
    <location>
        <begin position="67"/>
        <end position="84"/>
    </location>
</feature>
<evidence type="ECO:0000256" key="1">
    <source>
        <dbReference type="SAM" id="MobiDB-lite"/>
    </source>
</evidence>
<feature type="region of interest" description="Disordered" evidence="1">
    <location>
        <begin position="59"/>
        <end position="84"/>
    </location>
</feature>
<feature type="region of interest" description="Disordered" evidence="1">
    <location>
        <begin position="1"/>
        <end position="22"/>
    </location>
</feature>
<protein>
    <submittedName>
        <fullName evidence="2">Uncharacterized protein</fullName>
    </submittedName>
</protein>
<name>A0ABT5MVP2_9BURK</name>
<reference evidence="2 3" key="1">
    <citation type="submission" date="2023-02" db="EMBL/GenBank/DDBJ databases">
        <title>Bacterial whole genomic sequence of Curvibacter sp. HBC61.</title>
        <authorList>
            <person name="Le V."/>
            <person name="Ko S.-R."/>
            <person name="Ahn C.-Y."/>
            <person name="Oh H.-M."/>
        </authorList>
    </citation>
    <scope>NUCLEOTIDE SEQUENCE [LARGE SCALE GENOMIC DNA]</scope>
    <source>
        <strain evidence="2 3">HBC61</strain>
    </source>
</reference>
<gene>
    <name evidence="2" type="ORF">PSQ40_06045</name>
</gene>
<accession>A0ABT5MVP2</accession>
<keyword evidence="3" id="KW-1185">Reference proteome</keyword>
<comment type="caution">
    <text evidence="2">The sequence shown here is derived from an EMBL/GenBank/DDBJ whole genome shotgun (WGS) entry which is preliminary data.</text>
</comment>
<dbReference type="EMBL" id="JAQSIP010000002">
    <property type="protein sequence ID" value="MDD0838128.1"/>
    <property type="molecule type" value="Genomic_DNA"/>
</dbReference>
<evidence type="ECO:0000313" key="2">
    <source>
        <dbReference type="EMBL" id="MDD0838128.1"/>
    </source>
</evidence>
<dbReference type="Proteomes" id="UP001528673">
    <property type="component" value="Unassembled WGS sequence"/>
</dbReference>